<feature type="domain" description="ABC transporter" evidence="10">
    <location>
        <begin position="4"/>
        <end position="242"/>
    </location>
</feature>
<dbReference type="GO" id="GO:0042626">
    <property type="term" value="F:ATPase-coupled transmembrane transporter activity"/>
    <property type="evidence" value="ECO:0007669"/>
    <property type="project" value="TreeGrafter"/>
</dbReference>
<name>A0A4Z0XWT6_9FIRM</name>
<comment type="caution">
    <text evidence="11">The sequence shown here is derived from an EMBL/GenBank/DDBJ whole genome shotgun (WGS) entry which is preliminary data.</text>
</comment>
<dbReference type="EC" id="3.6.3.-" evidence="11"/>
<dbReference type="InterPro" id="IPR027417">
    <property type="entry name" value="P-loop_NTPase"/>
</dbReference>
<dbReference type="InterPro" id="IPR003593">
    <property type="entry name" value="AAA+_ATPase"/>
</dbReference>
<dbReference type="Proteomes" id="UP000297714">
    <property type="component" value="Unassembled WGS sequence"/>
</dbReference>
<dbReference type="PANTHER" id="PTHR43553">
    <property type="entry name" value="HEAVY METAL TRANSPORTER"/>
    <property type="match status" value="1"/>
</dbReference>
<keyword evidence="8" id="KW-0472">Membrane</keyword>
<keyword evidence="4" id="KW-1003">Cell membrane</keyword>
<dbReference type="PANTHER" id="PTHR43553:SF27">
    <property type="entry name" value="ENERGY-COUPLING FACTOR TRANSPORTER ATP-BINDING PROTEIN ECFA2"/>
    <property type="match status" value="1"/>
</dbReference>
<evidence type="ECO:0000313" key="12">
    <source>
        <dbReference type="Proteomes" id="UP000297714"/>
    </source>
</evidence>
<dbReference type="InterPro" id="IPR003439">
    <property type="entry name" value="ABC_transporter-like_ATP-bd"/>
</dbReference>
<evidence type="ECO:0000256" key="4">
    <source>
        <dbReference type="ARBA" id="ARBA00022475"/>
    </source>
</evidence>
<keyword evidence="3" id="KW-0813">Transport</keyword>
<feature type="domain" description="ABC transporter" evidence="10">
    <location>
        <begin position="297"/>
        <end position="532"/>
    </location>
</feature>
<dbReference type="GO" id="GO:0005524">
    <property type="term" value="F:ATP binding"/>
    <property type="evidence" value="ECO:0007669"/>
    <property type="project" value="UniProtKB-KW"/>
</dbReference>
<dbReference type="SUPFAM" id="SSF52540">
    <property type="entry name" value="P-loop containing nucleoside triphosphate hydrolases"/>
    <property type="match status" value="2"/>
</dbReference>
<dbReference type="GO" id="GO:0016887">
    <property type="term" value="F:ATP hydrolysis activity"/>
    <property type="evidence" value="ECO:0007669"/>
    <property type="project" value="InterPro"/>
</dbReference>
<evidence type="ECO:0000259" key="10">
    <source>
        <dbReference type="PROSITE" id="PS50893"/>
    </source>
</evidence>
<dbReference type="GO" id="GO:0043190">
    <property type="term" value="C:ATP-binding cassette (ABC) transporter complex"/>
    <property type="evidence" value="ECO:0007669"/>
    <property type="project" value="TreeGrafter"/>
</dbReference>
<dbReference type="InterPro" id="IPR050095">
    <property type="entry name" value="ECF_ABC_transporter_ATP-bd"/>
</dbReference>
<sequence length="558" mass="62588">MEQIKITGLSFSYPNTNGTGLSDMNLSVQKGDFILLFGRSGCGKSTFLKQLKPVIAPFGKRKGSIEFCGRDITSLSHREQSTAIGFVSQNPDNQIVTDKVWHELAFGLESLGCDSKTIRLRVAEMASFFGIQDWFYKPVTELSGGQRQILNLASVMVMQPQVLLLDEPTSQLDPIATANFVQMLRKINEELDVTILISEHHLEEVLPVCSRVLFMDGGRLVLDTKPREIGREMNRINSDMAAALPDCVKIFTAFCSGESPVNVKEAKQWLEATVRPQAEPETKPEQKQPLPDGAPAVTLSDVWFRYDKKERDIVKGVSLQIRQGTVYSIVGGNGVGKSTLLSLIGGVYAPYRGKVKLFGQDLFKIKPEERYRDLFGYLPQEPQNLFRRKTVRLDLEELAARISPDRESAEAQIKNVSEFFHLEPLLARHPFDLSGGEQQCAAMAKVMLTNPRILLLDEPTKGIDSVFKQKLSQWLKALKAQGKTIVLVSHDLDFCADCSDVCALMFNGEIIAENTVRQFFTGNRFYTTPLNRIVRDIFPNCLTYEEVIPLCRENLIRG</sequence>
<evidence type="ECO:0000256" key="6">
    <source>
        <dbReference type="ARBA" id="ARBA00022840"/>
    </source>
</evidence>
<comment type="subcellular location">
    <subcellularLocation>
        <location evidence="1">Cell membrane</location>
        <topology evidence="1">Peripheral membrane protein</topology>
    </subcellularLocation>
</comment>
<evidence type="ECO:0000256" key="7">
    <source>
        <dbReference type="ARBA" id="ARBA00022967"/>
    </source>
</evidence>
<reference evidence="11 12" key="1">
    <citation type="submission" date="2019-04" db="EMBL/GenBank/DDBJ databases">
        <authorList>
            <person name="Poehlein A."/>
            <person name="Bengelsdorf F.R."/>
            <person name="Duerre P."/>
            <person name="Daniel R."/>
        </authorList>
    </citation>
    <scope>NUCLEOTIDE SEQUENCE [LARGE SCALE GENOMIC DNA]</scope>
    <source>
        <strain evidence="11 12">BS-1</strain>
    </source>
</reference>
<keyword evidence="7" id="KW-1278">Translocase</keyword>
<comment type="similarity">
    <text evidence="2">Belongs to the ABC transporter superfamily.</text>
</comment>
<gene>
    <name evidence="11" type="primary">ykoD</name>
    <name evidence="11" type="ORF">CAGA_19030</name>
</gene>
<keyword evidence="12" id="KW-1185">Reference proteome</keyword>
<dbReference type="OrthoDB" id="501320at2"/>
<evidence type="ECO:0000256" key="3">
    <source>
        <dbReference type="ARBA" id="ARBA00022448"/>
    </source>
</evidence>
<keyword evidence="11" id="KW-0378">Hydrolase</keyword>
<dbReference type="SMART" id="SM00382">
    <property type="entry name" value="AAA"/>
    <property type="match status" value="2"/>
</dbReference>
<keyword evidence="6 11" id="KW-0067">ATP-binding</keyword>
<dbReference type="PROSITE" id="PS50893">
    <property type="entry name" value="ABC_TRANSPORTER_2"/>
    <property type="match status" value="2"/>
</dbReference>
<evidence type="ECO:0000256" key="5">
    <source>
        <dbReference type="ARBA" id="ARBA00022741"/>
    </source>
</evidence>
<dbReference type="InterPro" id="IPR015856">
    <property type="entry name" value="ABC_transpr_CbiO/EcfA_su"/>
</dbReference>
<dbReference type="InterPro" id="IPR017871">
    <property type="entry name" value="ABC_transporter-like_CS"/>
</dbReference>
<evidence type="ECO:0000256" key="9">
    <source>
        <dbReference type="SAM" id="MobiDB-lite"/>
    </source>
</evidence>
<evidence type="ECO:0000256" key="1">
    <source>
        <dbReference type="ARBA" id="ARBA00004202"/>
    </source>
</evidence>
<dbReference type="AlphaFoldDB" id="A0A4Z0XWT6"/>
<dbReference type="EMBL" id="SRMQ01000009">
    <property type="protein sequence ID" value="TGJ75929.1"/>
    <property type="molecule type" value="Genomic_DNA"/>
</dbReference>
<dbReference type="PROSITE" id="PS00211">
    <property type="entry name" value="ABC_TRANSPORTER_1"/>
    <property type="match status" value="1"/>
</dbReference>
<protein>
    <submittedName>
        <fullName evidence="11">Putative HMP/thiamine import ATP-binding protein YkoD</fullName>
        <ecNumber evidence="11">3.6.3.-</ecNumber>
    </submittedName>
</protein>
<dbReference type="Gene3D" id="3.40.50.300">
    <property type="entry name" value="P-loop containing nucleotide triphosphate hydrolases"/>
    <property type="match status" value="2"/>
</dbReference>
<proteinExistence type="inferred from homology"/>
<evidence type="ECO:0000256" key="2">
    <source>
        <dbReference type="ARBA" id="ARBA00005417"/>
    </source>
</evidence>
<accession>A0A4Z0XWT6</accession>
<dbReference type="RefSeq" id="WP_135660179.1">
    <property type="nucleotide sequence ID" value="NZ_SRMQ01000009.1"/>
</dbReference>
<evidence type="ECO:0000256" key="8">
    <source>
        <dbReference type="ARBA" id="ARBA00023136"/>
    </source>
</evidence>
<feature type="region of interest" description="Disordered" evidence="9">
    <location>
        <begin position="275"/>
        <end position="294"/>
    </location>
</feature>
<keyword evidence="5" id="KW-0547">Nucleotide-binding</keyword>
<dbReference type="Pfam" id="PF00005">
    <property type="entry name" value="ABC_tran"/>
    <property type="match status" value="2"/>
</dbReference>
<dbReference type="CDD" id="cd03225">
    <property type="entry name" value="ABC_cobalt_CbiO_domain1"/>
    <property type="match status" value="2"/>
</dbReference>
<evidence type="ECO:0000313" key="11">
    <source>
        <dbReference type="EMBL" id="TGJ75929.1"/>
    </source>
</evidence>
<organism evidence="11 12">
    <name type="scientific">Caproiciproducens galactitolivorans</name>
    <dbReference type="NCBI Taxonomy" id="642589"/>
    <lineage>
        <taxon>Bacteria</taxon>
        <taxon>Bacillati</taxon>
        <taxon>Bacillota</taxon>
        <taxon>Clostridia</taxon>
        <taxon>Eubacteriales</taxon>
        <taxon>Acutalibacteraceae</taxon>
        <taxon>Caproiciproducens</taxon>
    </lineage>
</organism>